<dbReference type="InterPro" id="IPR044043">
    <property type="entry name" value="VanA_C_cat"/>
</dbReference>
<dbReference type="RefSeq" id="WP_379103945.1">
    <property type="nucleotide sequence ID" value="NZ_JBHUGZ010000021.1"/>
</dbReference>
<evidence type="ECO:0000313" key="4">
    <source>
        <dbReference type="EMBL" id="MFD1986615.1"/>
    </source>
</evidence>
<protein>
    <recommendedName>
        <fullName evidence="3">Vanillate O-demethylase oxygenase-like C-terminal catalytic domain-containing protein</fullName>
    </recommendedName>
</protein>
<proteinExistence type="predicted"/>
<dbReference type="SUPFAM" id="SSF55961">
    <property type="entry name" value="Bet v1-like"/>
    <property type="match status" value="1"/>
</dbReference>
<evidence type="ECO:0000256" key="2">
    <source>
        <dbReference type="SAM" id="MobiDB-lite"/>
    </source>
</evidence>
<evidence type="ECO:0000313" key="5">
    <source>
        <dbReference type="Proteomes" id="UP001597405"/>
    </source>
</evidence>
<feature type="region of interest" description="Disordered" evidence="2">
    <location>
        <begin position="75"/>
        <end position="96"/>
    </location>
</feature>
<evidence type="ECO:0000256" key="1">
    <source>
        <dbReference type="ARBA" id="ARBA00023002"/>
    </source>
</evidence>
<feature type="compositionally biased region" description="Basic residues" evidence="2">
    <location>
        <begin position="87"/>
        <end position="96"/>
    </location>
</feature>
<dbReference type="Gene3D" id="3.90.380.10">
    <property type="entry name" value="Naphthalene 1,2-dioxygenase Alpha Subunit, Chain A, domain 1"/>
    <property type="match status" value="1"/>
</dbReference>
<feature type="domain" description="Vanillate O-demethylase oxygenase-like C-terminal catalytic" evidence="3">
    <location>
        <begin position="1"/>
        <end position="65"/>
    </location>
</feature>
<keyword evidence="1" id="KW-0560">Oxidoreductase</keyword>
<accession>A0ABW4UI18</accession>
<gene>
    <name evidence="4" type="ORF">ACFSOZ_29705</name>
</gene>
<comment type="caution">
    <text evidence="4">The sequence shown here is derived from an EMBL/GenBank/DDBJ whole genome shotgun (WGS) entry which is preliminary data.</text>
</comment>
<name>A0ABW4UI18_9HYPH</name>
<sequence>MTDNLLDPSHVSWVHQSSFGGVQAMEDAPLETTVGADGVTVWRWVVDAKPAPFYAPFSNSLAIATASSTTRCATLQRDHQGDFRSGPHWRRGQATP</sequence>
<keyword evidence="5" id="KW-1185">Reference proteome</keyword>
<evidence type="ECO:0000259" key="3">
    <source>
        <dbReference type="Pfam" id="PF19112"/>
    </source>
</evidence>
<dbReference type="Proteomes" id="UP001597405">
    <property type="component" value="Unassembled WGS sequence"/>
</dbReference>
<organism evidence="4 5">
    <name type="scientific">Mesorhizobium newzealandense</name>
    <dbReference type="NCBI Taxonomy" id="1300302"/>
    <lineage>
        <taxon>Bacteria</taxon>
        <taxon>Pseudomonadati</taxon>
        <taxon>Pseudomonadota</taxon>
        <taxon>Alphaproteobacteria</taxon>
        <taxon>Hyphomicrobiales</taxon>
        <taxon>Phyllobacteriaceae</taxon>
        <taxon>Mesorhizobium</taxon>
    </lineage>
</organism>
<reference evidence="5" key="1">
    <citation type="journal article" date="2019" name="Int. J. Syst. Evol. Microbiol.">
        <title>The Global Catalogue of Microorganisms (GCM) 10K type strain sequencing project: providing services to taxonomists for standard genome sequencing and annotation.</title>
        <authorList>
            <consortium name="The Broad Institute Genomics Platform"/>
            <consortium name="The Broad Institute Genome Sequencing Center for Infectious Disease"/>
            <person name="Wu L."/>
            <person name="Ma J."/>
        </authorList>
    </citation>
    <scope>NUCLEOTIDE SEQUENCE [LARGE SCALE GENOMIC DNA]</scope>
    <source>
        <strain evidence="5">CGMCC 1.16225</strain>
    </source>
</reference>
<dbReference type="Pfam" id="PF19112">
    <property type="entry name" value="VanA_C"/>
    <property type="match status" value="1"/>
</dbReference>
<dbReference type="EMBL" id="JBHUGZ010000021">
    <property type="protein sequence ID" value="MFD1986615.1"/>
    <property type="molecule type" value="Genomic_DNA"/>
</dbReference>